<dbReference type="STRING" id="15368.I1I963"/>
<evidence type="ECO:0000256" key="3">
    <source>
        <dbReference type="ARBA" id="ARBA00023163"/>
    </source>
</evidence>
<gene>
    <name evidence="9" type="primary">LOC100825220</name>
    <name evidence="8" type="ORF">BRADI_3g41950v3</name>
</gene>
<name>I1I963_BRADI</name>
<dbReference type="InterPro" id="IPR045084">
    <property type="entry name" value="AIB/MYC-like"/>
</dbReference>
<accession>I1I963</accession>
<dbReference type="Pfam" id="PF00010">
    <property type="entry name" value="HLH"/>
    <property type="match status" value="1"/>
</dbReference>
<evidence type="ECO:0000256" key="6">
    <source>
        <dbReference type="SAM" id="MobiDB-lite"/>
    </source>
</evidence>
<dbReference type="SMART" id="SM00353">
    <property type="entry name" value="HLH"/>
    <property type="match status" value="1"/>
</dbReference>
<dbReference type="OMA" id="MCEPSAR"/>
<evidence type="ECO:0000256" key="2">
    <source>
        <dbReference type="ARBA" id="ARBA00023015"/>
    </source>
</evidence>
<reference evidence="9" key="3">
    <citation type="submission" date="2018-08" db="UniProtKB">
        <authorList>
            <consortium name="EnsemblPlants"/>
        </authorList>
    </citation>
    <scope>IDENTIFICATION</scope>
    <source>
        <strain evidence="9">cv. Bd21</strain>
    </source>
</reference>
<protein>
    <recommendedName>
        <fullName evidence="4">Transcription factor</fullName>
        <shortName evidence="4">bHLH transcription factor</shortName>
    </recommendedName>
    <alternativeName>
        <fullName evidence="4">Basic helix-loop-helix protein</fullName>
    </alternativeName>
</protein>
<dbReference type="GO" id="GO:0003700">
    <property type="term" value="F:DNA-binding transcription factor activity"/>
    <property type="evidence" value="ECO:0000318"/>
    <property type="project" value="GO_Central"/>
</dbReference>
<comment type="similarity">
    <text evidence="1">Belongs to the bHLH protein family.</text>
</comment>
<keyword evidence="3 4" id="KW-0804">Transcription</keyword>
<keyword evidence="4" id="KW-0539">Nucleus</keyword>
<dbReference type="EMBL" id="CM000882">
    <property type="protein sequence ID" value="KQJ99243.1"/>
    <property type="molecule type" value="Genomic_DNA"/>
</dbReference>
<feature type="region of interest" description="Disordered" evidence="6">
    <location>
        <begin position="9"/>
        <end position="31"/>
    </location>
</feature>
<dbReference type="PROSITE" id="PS50888">
    <property type="entry name" value="BHLH"/>
    <property type="match status" value="1"/>
</dbReference>
<evidence type="ECO:0000256" key="5">
    <source>
        <dbReference type="SAM" id="Coils"/>
    </source>
</evidence>
<dbReference type="KEGG" id="bdi:100825220"/>
<evidence type="ECO:0000313" key="10">
    <source>
        <dbReference type="Proteomes" id="UP000008810"/>
    </source>
</evidence>
<evidence type="ECO:0000313" key="9">
    <source>
        <dbReference type="EnsemblPlants" id="KQJ99243"/>
    </source>
</evidence>
<proteinExistence type="inferred from homology"/>
<dbReference type="GO" id="GO:0000976">
    <property type="term" value="F:transcription cis-regulatory region binding"/>
    <property type="evidence" value="ECO:0000318"/>
    <property type="project" value="GO_Central"/>
</dbReference>
<dbReference type="HOGENOM" id="CLU_086832_0_0_1"/>
<dbReference type="RefSeq" id="XP_003572476.1">
    <property type="nucleotide sequence ID" value="XM_003572428.3"/>
</dbReference>
<dbReference type="GO" id="GO:0005634">
    <property type="term" value="C:nucleus"/>
    <property type="evidence" value="ECO:0000318"/>
    <property type="project" value="GO_Central"/>
</dbReference>
<keyword evidence="5" id="KW-0175">Coiled coil</keyword>
<organism evidence="8">
    <name type="scientific">Brachypodium distachyon</name>
    <name type="common">Purple false brome</name>
    <name type="synonym">Trachynia distachya</name>
    <dbReference type="NCBI Taxonomy" id="15368"/>
    <lineage>
        <taxon>Eukaryota</taxon>
        <taxon>Viridiplantae</taxon>
        <taxon>Streptophyta</taxon>
        <taxon>Embryophyta</taxon>
        <taxon>Tracheophyta</taxon>
        <taxon>Spermatophyta</taxon>
        <taxon>Magnoliopsida</taxon>
        <taxon>Liliopsida</taxon>
        <taxon>Poales</taxon>
        <taxon>Poaceae</taxon>
        <taxon>BOP clade</taxon>
        <taxon>Pooideae</taxon>
        <taxon>Stipodae</taxon>
        <taxon>Brachypodieae</taxon>
        <taxon>Brachypodium</taxon>
    </lineage>
</organism>
<sequence>MDELVAVFPAGGSSSCSPPSAASFFSAASPRPRPPPVIELVSCDVPEQWLTNDDVLDLDNNNNNYHLPWACSAAGSLGLPAMATSMNRSGRGRKNPRPRPSDGPAVGHVEAERQRRERLNRLFCDLRAAVPTVSRMDKASLLADAVSYISQLRARVDRLESEAQAQAAASARQKKALQAVAVGQDEERLEVRMVGKEREVAALRLVTTASSGAAPARLMAALRALDLPVQHACVSRVHGGGAPTVVQDAVVDVPAAGMRDEGRLRAALLRGLQLQQQGGADPCSIDILDD</sequence>
<dbReference type="GO" id="GO:0046983">
    <property type="term" value="F:protein dimerization activity"/>
    <property type="evidence" value="ECO:0007669"/>
    <property type="project" value="InterPro"/>
</dbReference>
<feature type="region of interest" description="Disordered" evidence="6">
    <location>
        <begin position="82"/>
        <end position="112"/>
    </location>
</feature>
<dbReference type="GO" id="GO:0006355">
    <property type="term" value="P:regulation of DNA-templated transcription"/>
    <property type="evidence" value="ECO:0000318"/>
    <property type="project" value="GO_Central"/>
</dbReference>
<dbReference type="Proteomes" id="UP000008810">
    <property type="component" value="Chromosome 3"/>
</dbReference>
<feature type="domain" description="BHLH" evidence="7">
    <location>
        <begin position="103"/>
        <end position="152"/>
    </location>
</feature>
<keyword evidence="2 4" id="KW-0805">Transcription regulation</keyword>
<dbReference type="Gramene" id="KQJ99243">
    <property type="protein sequence ID" value="KQJ99243"/>
    <property type="gene ID" value="BRADI_3g41950v3"/>
</dbReference>
<dbReference type="Gene3D" id="4.10.280.10">
    <property type="entry name" value="Helix-loop-helix DNA-binding domain"/>
    <property type="match status" value="1"/>
</dbReference>
<dbReference type="InterPro" id="IPR036638">
    <property type="entry name" value="HLH_DNA-bd_sf"/>
</dbReference>
<evidence type="ECO:0000256" key="1">
    <source>
        <dbReference type="ARBA" id="ARBA00005510"/>
    </source>
</evidence>
<dbReference type="GeneID" id="100825220"/>
<dbReference type="OrthoDB" id="691089at2759"/>
<feature type="compositionally biased region" description="Low complexity" evidence="6">
    <location>
        <begin position="9"/>
        <end position="30"/>
    </location>
</feature>
<reference evidence="8 9" key="1">
    <citation type="journal article" date="2010" name="Nature">
        <title>Genome sequencing and analysis of the model grass Brachypodium distachyon.</title>
        <authorList>
            <consortium name="International Brachypodium Initiative"/>
        </authorList>
    </citation>
    <scope>NUCLEOTIDE SEQUENCE [LARGE SCALE GENOMIC DNA]</scope>
    <source>
        <strain evidence="8">Bd21</strain>
        <strain evidence="9">cv. Bd21</strain>
    </source>
</reference>
<dbReference type="PANTHER" id="PTHR11514:SF115">
    <property type="entry name" value="TRANSCRIPTION FACTOR"/>
    <property type="match status" value="1"/>
</dbReference>
<dbReference type="InterPro" id="IPR011598">
    <property type="entry name" value="bHLH_dom"/>
</dbReference>
<dbReference type="eggNOG" id="ENOG502QS6Z">
    <property type="taxonomic scope" value="Eukaryota"/>
</dbReference>
<dbReference type="AlphaFoldDB" id="I1I963"/>
<feature type="coiled-coil region" evidence="5">
    <location>
        <begin position="142"/>
        <end position="169"/>
    </location>
</feature>
<evidence type="ECO:0000259" key="7">
    <source>
        <dbReference type="PROSITE" id="PS50888"/>
    </source>
</evidence>
<comment type="subcellular location">
    <subcellularLocation>
        <location evidence="4">Nucleus</location>
    </subcellularLocation>
</comment>
<evidence type="ECO:0000313" key="8">
    <source>
        <dbReference type="EMBL" id="KQJ99243.1"/>
    </source>
</evidence>
<reference evidence="8" key="2">
    <citation type="submission" date="2017-06" db="EMBL/GenBank/DDBJ databases">
        <title>WGS assembly of Brachypodium distachyon.</title>
        <authorList>
            <consortium name="The International Brachypodium Initiative"/>
            <person name="Lucas S."/>
            <person name="Harmon-Smith M."/>
            <person name="Lail K."/>
            <person name="Tice H."/>
            <person name="Grimwood J."/>
            <person name="Bruce D."/>
            <person name="Barry K."/>
            <person name="Shu S."/>
            <person name="Lindquist E."/>
            <person name="Wang M."/>
            <person name="Pitluck S."/>
            <person name="Vogel J.P."/>
            <person name="Garvin D.F."/>
            <person name="Mockler T.C."/>
            <person name="Schmutz J."/>
            <person name="Rokhsar D."/>
            <person name="Bevan M.W."/>
        </authorList>
    </citation>
    <scope>NUCLEOTIDE SEQUENCE</scope>
    <source>
        <strain evidence="8">Bd21</strain>
    </source>
</reference>
<keyword evidence="10" id="KW-1185">Reference proteome</keyword>
<evidence type="ECO:0000256" key="4">
    <source>
        <dbReference type="RuleBase" id="RU369104"/>
    </source>
</evidence>
<dbReference type="PANTHER" id="PTHR11514">
    <property type="entry name" value="MYC"/>
    <property type="match status" value="1"/>
</dbReference>
<dbReference type="SUPFAM" id="SSF47459">
    <property type="entry name" value="HLH, helix-loop-helix DNA-binding domain"/>
    <property type="match status" value="1"/>
</dbReference>
<dbReference type="EnsemblPlants" id="KQJ99243">
    <property type="protein sequence ID" value="KQJ99243"/>
    <property type="gene ID" value="BRADI_3g41950v3"/>
</dbReference>